<protein>
    <submittedName>
        <fullName evidence="1">Uncharacterized protein</fullName>
    </submittedName>
</protein>
<comment type="caution">
    <text evidence="1">The sequence shown here is derived from an EMBL/GenBank/DDBJ whole genome shotgun (WGS) entry which is preliminary data.</text>
</comment>
<reference evidence="1 2" key="1">
    <citation type="submission" date="2013-03" db="EMBL/GenBank/DDBJ databases">
        <title>The Genome Sequence of Atopobium minutum 10063974.</title>
        <authorList>
            <consortium name="The Broad Institute Genome Sequencing Platform"/>
            <person name="Earl A."/>
            <person name="Ward D."/>
            <person name="Feldgarden M."/>
            <person name="Gevers D."/>
            <person name="Lambert T."/>
            <person name="Marvaud J.-C."/>
            <person name="Courvalin P."/>
            <person name="Walker B."/>
            <person name="Young S.K."/>
            <person name="Zeng Q."/>
            <person name="Gargeya S."/>
            <person name="Fitzgerald M."/>
            <person name="Haas B."/>
            <person name="Abouelleil A."/>
            <person name="Alvarado L."/>
            <person name="Arachchi H.M."/>
            <person name="Berlin A.M."/>
            <person name="Chapman S.B."/>
            <person name="Dewar J."/>
            <person name="Goldberg J."/>
            <person name="Griggs A."/>
            <person name="Gujja S."/>
            <person name="Hansen M."/>
            <person name="Howarth C."/>
            <person name="Imamovic A."/>
            <person name="Larimer J."/>
            <person name="McCowan C."/>
            <person name="Murphy C."/>
            <person name="Neiman D."/>
            <person name="Pearson M."/>
            <person name="Priest M."/>
            <person name="Roberts A."/>
            <person name="Saif S."/>
            <person name="Shea T."/>
            <person name="Sisk P."/>
            <person name="Sykes S."/>
            <person name="Wortman J."/>
            <person name="Nusbaum C."/>
            <person name="Birren B."/>
        </authorList>
    </citation>
    <scope>NUCLEOTIDE SEQUENCE [LARGE SCALE GENOMIC DNA]</scope>
    <source>
        <strain evidence="1 2">10063974</strain>
    </source>
</reference>
<sequence>MMSNNYPPTTYDADPSAPWNQQAPTVMCKNCKYFFINPDFIAPTFGVCLCDACNGDMQDTELVRVFWSCEEGEYK</sequence>
<dbReference type="EMBL" id="AGXC01000001">
    <property type="protein sequence ID" value="EMZ42690.1"/>
    <property type="molecule type" value="Genomic_DNA"/>
</dbReference>
<name>N2BVT2_9ACTN</name>
<gene>
    <name evidence="1" type="ORF">HMPREF1091_00248</name>
</gene>
<accession>N2BVT2</accession>
<dbReference type="PATRIC" id="fig|997872.3.peg.242"/>
<evidence type="ECO:0000313" key="2">
    <source>
        <dbReference type="Proteomes" id="UP000012651"/>
    </source>
</evidence>
<proteinExistence type="predicted"/>
<dbReference type="Proteomes" id="UP000012651">
    <property type="component" value="Unassembled WGS sequence"/>
</dbReference>
<dbReference type="AlphaFoldDB" id="N2BVT2"/>
<evidence type="ECO:0000313" key="1">
    <source>
        <dbReference type="EMBL" id="EMZ42690.1"/>
    </source>
</evidence>
<keyword evidence="2" id="KW-1185">Reference proteome</keyword>
<dbReference type="HOGENOM" id="CLU_2663147_0_0_11"/>
<organism evidence="1 2">
    <name type="scientific">Atopobium minutum 10063974</name>
    <dbReference type="NCBI Taxonomy" id="997872"/>
    <lineage>
        <taxon>Bacteria</taxon>
        <taxon>Bacillati</taxon>
        <taxon>Actinomycetota</taxon>
        <taxon>Coriobacteriia</taxon>
        <taxon>Coriobacteriales</taxon>
        <taxon>Atopobiaceae</taxon>
        <taxon>Atopobium</taxon>
    </lineage>
</organism>